<keyword evidence="1" id="KW-0378">Hydrolase</keyword>
<dbReference type="Pfam" id="PF00657">
    <property type="entry name" value="Lipase_GDSL"/>
    <property type="match status" value="1"/>
</dbReference>
<gene>
    <name evidence="3" type="ORF">CPB83DRAFT_300031</name>
</gene>
<evidence type="ECO:0000256" key="1">
    <source>
        <dbReference type="ARBA" id="ARBA00022801"/>
    </source>
</evidence>
<comment type="caution">
    <text evidence="3">The sequence shown here is derived from an EMBL/GenBank/DDBJ whole genome shotgun (WGS) entry which is preliminary data.</text>
</comment>
<reference evidence="3" key="1">
    <citation type="submission" date="2020-11" db="EMBL/GenBank/DDBJ databases">
        <authorList>
            <consortium name="DOE Joint Genome Institute"/>
            <person name="Ahrendt S."/>
            <person name="Riley R."/>
            <person name="Andreopoulos W."/>
            <person name="Labutti K."/>
            <person name="Pangilinan J."/>
            <person name="Ruiz-Duenas F.J."/>
            <person name="Barrasa J.M."/>
            <person name="Sanchez-Garcia M."/>
            <person name="Camarero S."/>
            <person name="Miyauchi S."/>
            <person name="Serrano A."/>
            <person name="Linde D."/>
            <person name="Babiker R."/>
            <person name="Drula E."/>
            <person name="Ayuso-Fernandez I."/>
            <person name="Pacheco R."/>
            <person name="Padilla G."/>
            <person name="Ferreira P."/>
            <person name="Barriuso J."/>
            <person name="Kellner H."/>
            <person name="Castanera R."/>
            <person name="Alfaro M."/>
            <person name="Ramirez L."/>
            <person name="Pisabarro A.G."/>
            <person name="Kuo A."/>
            <person name="Tritt A."/>
            <person name="Lipzen A."/>
            <person name="He G."/>
            <person name="Yan M."/>
            <person name="Ng V."/>
            <person name="Cullen D."/>
            <person name="Martin F."/>
            <person name="Rosso M.-N."/>
            <person name="Henrissat B."/>
            <person name="Hibbett D."/>
            <person name="Martinez A.T."/>
            <person name="Grigoriev I.V."/>
        </authorList>
    </citation>
    <scope>NUCLEOTIDE SEQUENCE</scope>
    <source>
        <strain evidence="3">CBS 506.95</strain>
    </source>
</reference>
<name>A0A9P6EH38_9AGAR</name>
<dbReference type="GO" id="GO:0016788">
    <property type="term" value="F:hydrolase activity, acting on ester bonds"/>
    <property type="evidence" value="ECO:0007669"/>
    <property type="project" value="InterPro"/>
</dbReference>
<dbReference type="CDD" id="cd01846">
    <property type="entry name" value="fatty_acyltransferase_like"/>
    <property type="match status" value="1"/>
</dbReference>
<dbReference type="InterPro" id="IPR051058">
    <property type="entry name" value="GDSL_Est/Lipase"/>
</dbReference>
<dbReference type="OrthoDB" id="1600564at2759"/>
<accession>A0A9P6EH38</accession>
<dbReference type="Proteomes" id="UP000807306">
    <property type="component" value="Unassembled WGS sequence"/>
</dbReference>
<evidence type="ECO:0000256" key="2">
    <source>
        <dbReference type="SAM" id="SignalP"/>
    </source>
</evidence>
<feature type="chain" id="PRO_5040425498" evidence="2">
    <location>
        <begin position="24"/>
        <end position="328"/>
    </location>
</feature>
<dbReference type="Gene3D" id="3.40.50.1110">
    <property type="entry name" value="SGNH hydrolase"/>
    <property type="match status" value="1"/>
</dbReference>
<sequence>MVSSRAFLQLLSVALFTLSPVAAQGSDSSAAGSSSKGLKPGQIKNLVTFGDSFTDTLVVSNGGTQWPVYVADYAKVSLHPYARSGATCSNNLTYRPFPSVFESQLPTYYNDTASVAGKLDSAETLYTLWIGTNDVGSNALLTGSDKASLVDVTKCMVNWVQDLYSHGARNFLFQNMINLDKIPLYATDSWPNRYWTSQRNATEWSVFMRELTLSANALTSLQLQALAPTLRGAHVGIFDSHSLFVDMYNNPKKYLNGTAPLNVDGAVRTCVYQLNSDQSNCTEAEGTDRDSYLWFDELHPSEQADRIVAREVTQVAKGAKNQWTTWLS</sequence>
<dbReference type="InterPro" id="IPR001087">
    <property type="entry name" value="GDSL"/>
</dbReference>
<feature type="signal peptide" evidence="2">
    <location>
        <begin position="1"/>
        <end position="23"/>
    </location>
</feature>
<dbReference type="InterPro" id="IPR036514">
    <property type="entry name" value="SGNH_hydro_sf"/>
</dbReference>
<evidence type="ECO:0000313" key="3">
    <source>
        <dbReference type="EMBL" id="KAF9528820.1"/>
    </source>
</evidence>
<evidence type="ECO:0000313" key="4">
    <source>
        <dbReference type="Proteomes" id="UP000807306"/>
    </source>
</evidence>
<dbReference type="EMBL" id="MU157850">
    <property type="protein sequence ID" value="KAF9528820.1"/>
    <property type="molecule type" value="Genomic_DNA"/>
</dbReference>
<keyword evidence="2" id="KW-0732">Signal</keyword>
<keyword evidence="4" id="KW-1185">Reference proteome</keyword>
<dbReference type="SUPFAM" id="SSF52266">
    <property type="entry name" value="SGNH hydrolase"/>
    <property type="match status" value="1"/>
</dbReference>
<dbReference type="AlphaFoldDB" id="A0A9P6EH38"/>
<protein>
    <submittedName>
        <fullName evidence="3">GDSL lipase/esterase</fullName>
    </submittedName>
</protein>
<dbReference type="PANTHER" id="PTHR45648:SF22">
    <property type="entry name" value="GDSL LIPASE_ACYLHYDROLASE FAMILY PROTEIN (AFU_ORTHOLOGUE AFUA_4G14700)"/>
    <property type="match status" value="1"/>
</dbReference>
<dbReference type="PANTHER" id="PTHR45648">
    <property type="entry name" value="GDSL LIPASE/ACYLHYDROLASE FAMILY PROTEIN (AFU_ORTHOLOGUE AFUA_4G14700)"/>
    <property type="match status" value="1"/>
</dbReference>
<organism evidence="3 4">
    <name type="scientific">Crepidotus variabilis</name>
    <dbReference type="NCBI Taxonomy" id="179855"/>
    <lineage>
        <taxon>Eukaryota</taxon>
        <taxon>Fungi</taxon>
        <taxon>Dikarya</taxon>
        <taxon>Basidiomycota</taxon>
        <taxon>Agaricomycotina</taxon>
        <taxon>Agaricomycetes</taxon>
        <taxon>Agaricomycetidae</taxon>
        <taxon>Agaricales</taxon>
        <taxon>Agaricineae</taxon>
        <taxon>Crepidotaceae</taxon>
        <taxon>Crepidotus</taxon>
    </lineage>
</organism>
<proteinExistence type="predicted"/>